<keyword evidence="2" id="KW-1133">Transmembrane helix</keyword>
<dbReference type="AlphaFoldDB" id="A0A2T0RB35"/>
<proteinExistence type="predicted"/>
<comment type="caution">
    <text evidence="3">The sequence shown here is derived from an EMBL/GenBank/DDBJ whole genome shotgun (WGS) entry which is preliminary data.</text>
</comment>
<evidence type="ECO:0000313" key="3">
    <source>
        <dbReference type="EMBL" id="PRY18386.1"/>
    </source>
</evidence>
<keyword evidence="4" id="KW-1185">Reference proteome</keyword>
<dbReference type="EMBL" id="PVZF01000001">
    <property type="protein sequence ID" value="PRY18386.1"/>
    <property type="molecule type" value="Genomic_DNA"/>
</dbReference>
<evidence type="ECO:0000256" key="2">
    <source>
        <dbReference type="SAM" id="Phobius"/>
    </source>
</evidence>
<feature type="region of interest" description="Disordered" evidence="1">
    <location>
        <begin position="1"/>
        <end position="48"/>
    </location>
</feature>
<protein>
    <submittedName>
        <fullName evidence="3">Uncharacterized protein</fullName>
    </submittedName>
</protein>
<sequence length="134" mass="13699">MNPVSTTATPRATPRATTSAKTAAKPTARPAVPSVRRAQHRAAPRTLPARRVPRAVELGDAESGVVLASVLAGLRAIPDQPAVDVRTRVREAVRAVCSRIDVAGLALVGGAGAAASVVLTLLVVLWLSSSGRLG</sequence>
<gene>
    <name evidence="3" type="ORF">CLV37_101631</name>
</gene>
<name>A0A2T0RB35_9ACTN</name>
<organism evidence="3 4">
    <name type="scientific">Kineococcus rhizosphaerae</name>
    <dbReference type="NCBI Taxonomy" id="559628"/>
    <lineage>
        <taxon>Bacteria</taxon>
        <taxon>Bacillati</taxon>
        <taxon>Actinomycetota</taxon>
        <taxon>Actinomycetes</taxon>
        <taxon>Kineosporiales</taxon>
        <taxon>Kineosporiaceae</taxon>
        <taxon>Kineococcus</taxon>
    </lineage>
</organism>
<reference evidence="3 4" key="1">
    <citation type="submission" date="2018-03" db="EMBL/GenBank/DDBJ databases">
        <title>Genomic Encyclopedia of Archaeal and Bacterial Type Strains, Phase II (KMG-II): from individual species to whole genera.</title>
        <authorList>
            <person name="Goeker M."/>
        </authorList>
    </citation>
    <scope>NUCLEOTIDE SEQUENCE [LARGE SCALE GENOMIC DNA]</scope>
    <source>
        <strain evidence="3 4">DSM 19711</strain>
    </source>
</reference>
<keyword evidence="2" id="KW-0472">Membrane</keyword>
<accession>A0A2T0RB35</accession>
<feature type="compositionally biased region" description="Low complexity" evidence="1">
    <location>
        <begin position="1"/>
        <end position="33"/>
    </location>
</feature>
<evidence type="ECO:0000256" key="1">
    <source>
        <dbReference type="SAM" id="MobiDB-lite"/>
    </source>
</evidence>
<evidence type="ECO:0000313" key="4">
    <source>
        <dbReference type="Proteomes" id="UP000238083"/>
    </source>
</evidence>
<dbReference type="RefSeq" id="WP_106206804.1">
    <property type="nucleotide sequence ID" value="NZ_PVZF01000001.1"/>
</dbReference>
<keyword evidence="2" id="KW-0812">Transmembrane</keyword>
<feature type="transmembrane region" description="Helical" evidence="2">
    <location>
        <begin position="102"/>
        <end position="127"/>
    </location>
</feature>
<dbReference type="Proteomes" id="UP000238083">
    <property type="component" value="Unassembled WGS sequence"/>
</dbReference>